<evidence type="ECO:0000313" key="1">
    <source>
        <dbReference type="EMBL" id="KAI9904664.1"/>
    </source>
</evidence>
<gene>
    <name evidence="1" type="ORF">N3K66_001193</name>
</gene>
<comment type="caution">
    <text evidence="1">The sequence shown here is derived from an EMBL/GenBank/DDBJ whole genome shotgun (WGS) entry which is preliminary data.</text>
</comment>
<evidence type="ECO:0000313" key="2">
    <source>
        <dbReference type="Proteomes" id="UP001163324"/>
    </source>
</evidence>
<protein>
    <submittedName>
        <fullName evidence="1">Uncharacterized protein</fullName>
    </submittedName>
</protein>
<dbReference type="EMBL" id="CM047940">
    <property type="protein sequence ID" value="KAI9904664.1"/>
    <property type="molecule type" value="Genomic_DNA"/>
</dbReference>
<sequence>MPSALTLSTGLLALAAGSVQAQYTLDTQYDSTNFFNEFTFFTEHDPTNGFVEYIDGAAAMANGLASTDNNVVHMGVDSVTLAPANGRQSVRVTSNKSYNKGLFIADIAHMPSSTCGSWPAFWAVGPDWPYSGEIDIIENVNNAKTTAITLHTSDGCVITNEGSLPDTVLEDGDCAIGDDNKGCGQDTTDTSNYGDGFNAVEGGVYAMEWTSEAIAIWFFARSKIPEDITSGNPDPASWGLASAKFNGGSGCNIDNYFKDNQLVFDTTFCGDWAGRVWDTNSECKALADTCQDYVSNNPEAFAESFWTVNSIKVYQNGGNGTMSAPNRVARAFNA</sequence>
<proteinExistence type="predicted"/>
<reference evidence="1" key="1">
    <citation type="submission" date="2022-10" db="EMBL/GenBank/DDBJ databases">
        <title>Complete Genome of Trichothecium roseum strain YXFP-22015, a Plant Pathogen Isolated from Citrus.</title>
        <authorList>
            <person name="Wang Y."/>
            <person name="Zhu L."/>
        </authorList>
    </citation>
    <scope>NUCLEOTIDE SEQUENCE</scope>
    <source>
        <strain evidence="1">YXFP-22015</strain>
    </source>
</reference>
<keyword evidence="2" id="KW-1185">Reference proteome</keyword>
<dbReference type="Proteomes" id="UP001163324">
    <property type="component" value="Chromosome 1"/>
</dbReference>
<organism evidence="1 2">
    <name type="scientific">Trichothecium roseum</name>
    <dbReference type="NCBI Taxonomy" id="47278"/>
    <lineage>
        <taxon>Eukaryota</taxon>
        <taxon>Fungi</taxon>
        <taxon>Dikarya</taxon>
        <taxon>Ascomycota</taxon>
        <taxon>Pezizomycotina</taxon>
        <taxon>Sordariomycetes</taxon>
        <taxon>Hypocreomycetidae</taxon>
        <taxon>Hypocreales</taxon>
        <taxon>Hypocreales incertae sedis</taxon>
        <taxon>Trichothecium</taxon>
    </lineage>
</organism>
<name>A0ACC0VEN1_9HYPO</name>
<accession>A0ACC0VEN1</accession>